<protein>
    <recommendedName>
        <fullName evidence="4">Collagen triple helix repeat protein</fullName>
    </recommendedName>
</protein>
<comment type="caution">
    <text evidence="2">The sequence shown here is derived from an EMBL/GenBank/DDBJ whole genome shotgun (WGS) entry which is preliminary data.</text>
</comment>
<feature type="compositionally biased region" description="Low complexity" evidence="1">
    <location>
        <begin position="71"/>
        <end position="80"/>
    </location>
</feature>
<name>A0A397V3T2_9GLOM</name>
<organism evidence="2 3">
    <name type="scientific">Gigaspora rosea</name>
    <dbReference type="NCBI Taxonomy" id="44941"/>
    <lineage>
        <taxon>Eukaryota</taxon>
        <taxon>Fungi</taxon>
        <taxon>Fungi incertae sedis</taxon>
        <taxon>Mucoromycota</taxon>
        <taxon>Glomeromycotina</taxon>
        <taxon>Glomeromycetes</taxon>
        <taxon>Diversisporales</taxon>
        <taxon>Gigasporaceae</taxon>
        <taxon>Gigaspora</taxon>
    </lineage>
</organism>
<gene>
    <name evidence="2" type="ORF">C2G38_2189239</name>
</gene>
<sequence length="117" mass="12947">MKEDTPHLLSCKENEEPLERIIEEVIKKIYKKETINDEDLKDFTKEYADLHIKKGIGETGDTGETGKTGDTGDTGNIGKTGETGDIGDICVLVKLVKQIKIAMPVKLVHYLSPEICS</sequence>
<dbReference type="AlphaFoldDB" id="A0A397V3T2"/>
<keyword evidence="3" id="KW-1185">Reference proteome</keyword>
<dbReference type="Proteomes" id="UP000266673">
    <property type="component" value="Unassembled WGS sequence"/>
</dbReference>
<feature type="region of interest" description="Disordered" evidence="1">
    <location>
        <begin position="57"/>
        <end position="83"/>
    </location>
</feature>
<evidence type="ECO:0008006" key="4">
    <source>
        <dbReference type="Google" id="ProtNLM"/>
    </source>
</evidence>
<evidence type="ECO:0000313" key="3">
    <source>
        <dbReference type="Proteomes" id="UP000266673"/>
    </source>
</evidence>
<evidence type="ECO:0000256" key="1">
    <source>
        <dbReference type="SAM" id="MobiDB-lite"/>
    </source>
</evidence>
<proteinExistence type="predicted"/>
<reference evidence="2 3" key="1">
    <citation type="submission" date="2018-06" db="EMBL/GenBank/DDBJ databases">
        <title>Comparative genomics reveals the genomic features of Rhizophagus irregularis, R. cerebriforme, R. diaphanum and Gigaspora rosea, and their symbiotic lifestyle signature.</title>
        <authorList>
            <person name="Morin E."/>
            <person name="San Clemente H."/>
            <person name="Chen E.C.H."/>
            <person name="De La Providencia I."/>
            <person name="Hainaut M."/>
            <person name="Kuo A."/>
            <person name="Kohler A."/>
            <person name="Murat C."/>
            <person name="Tang N."/>
            <person name="Roy S."/>
            <person name="Loubradou J."/>
            <person name="Henrissat B."/>
            <person name="Grigoriev I.V."/>
            <person name="Corradi N."/>
            <person name="Roux C."/>
            <person name="Martin F.M."/>
        </authorList>
    </citation>
    <scope>NUCLEOTIDE SEQUENCE [LARGE SCALE GENOMIC DNA]</scope>
    <source>
        <strain evidence="2 3">DAOM 194757</strain>
    </source>
</reference>
<accession>A0A397V3T2</accession>
<evidence type="ECO:0000313" key="2">
    <source>
        <dbReference type="EMBL" id="RIB16682.1"/>
    </source>
</evidence>
<dbReference type="EMBL" id="QKWP01000657">
    <property type="protein sequence ID" value="RIB16682.1"/>
    <property type="molecule type" value="Genomic_DNA"/>
</dbReference>